<feature type="region of interest" description="Disordered" evidence="1">
    <location>
        <begin position="1916"/>
        <end position="1943"/>
    </location>
</feature>
<feature type="compositionally biased region" description="Basic and acidic residues" evidence="1">
    <location>
        <begin position="1928"/>
        <end position="1943"/>
    </location>
</feature>
<gene>
    <name evidence="2" type="ORF">ABL78_2381</name>
</gene>
<evidence type="ECO:0000313" key="2">
    <source>
        <dbReference type="EMBL" id="KPI88485.1"/>
    </source>
</evidence>
<feature type="region of interest" description="Disordered" evidence="1">
    <location>
        <begin position="1035"/>
        <end position="1063"/>
    </location>
</feature>
<evidence type="ECO:0000256" key="1">
    <source>
        <dbReference type="SAM" id="MobiDB-lite"/>
    </source>
</evidence>
<evidence type="ECO:0000313" key="3">
    <source>
        <dbReference type="Proteomes" id="UP000038009"/>
    </source>
</evidence>
<comment type="caution">
    <text evidence="2">The sequence shown here is derived from an EMBL/GenBank/DDBJ whole genome shotgun (WGS) entry which is preliminary data.</text>
</comment>
<feature type="compositionally biased region" description="Low complexity" evidence="1">
    <location>
        <begin position="114"/>
        <end position="137"/>
    </location>
</feature>
<dbReference type="OMA" id="QIRVHWA"/>
<feature type="compositionally biased region" description="Polar residues" evidence="1">
    <location>
        <begin position="1815"/>
        <end position="1824"/>
    </location>
</feature>
<feature type="region of interest" description="Disordered" evidence="1">
    <location>
        <begin position="586"/>
        <end position="612"/>
    </location>
</feature>
<feature type="region of interest" description="Disordered" evidence="1">
    <location>
        <begin position="99"/>
        <end position="143"/>
    </location>
</feature>
<feature type="compositionally biased region" description="Low complexity" evidence="1">
    <location>
        <begin position="599"/>
        <end position="612"/>
    </location>
</feature>
<organism evidence="2 3">
    <name type="scientific">Leptomonas seymouri</name>
    <dbReference type="NCBI Taxonomy" id="5684"/>
    <lineage>
        <taxon>Eukaryota</taxon>
        <taxon>Discoba</taxon>
        <taxon>Euglenozoa</taxon>
        <taxon>Kinetoplastea</taxon>
        <taxon>Metakinetoplastina</taxon>
        <taxon>Trypanosomatida</taxon>
        <taxon>Trypanosomatidae</taxon>
        <taxon>Leishmaniinae</taxon>
        <taxon>Leptomonas</taxon>
    </lineage>
</organism>
<feature type="compositionally biased region" description="Polar residues" evidence="1">
    <location>
        <begin position="256"/>
        <end position="270"/>
    </location>
</feature>
<feature type="compositionally biased region" description="Basic and acidic residues" evidence="1">
    <location>
        <begin position="873"/>
        <end position="884"/>
    </location>
</feature>
<keyword evidence="3" id="KW-1185">Reference proteome</keyword>
<accession>A0A0N1I997</accession>
<dbReference type="VEuPathDB" id="TriTrypDB:Lsey_0048_0050"/>
<dbReference type="PROSITE" id="PS50096">
    <property type="entry name" value="IQ"/>
    <property type="match status" value="1"/>
</dbReference>
<proteinExistence type="predicted"/>
<dbReference type="EMBL" id="LJSK01000048">
    <property type="protein sequence ID" value="KPI88485.1"/>
    <property type="molecule type" value="Genomic_DNA"/>
</dbReference>
<feature type="region of interest" description="Disordered" evidence="1">
    <location>
        <begin position="242"/>
        <end position="274"/>
    </location>
</feature>
<dbReference type="Proteomes" id="UP000038009">
    <property type="component" value="Unassembled WGS sequence"/>
</dbReference>
<feature type="compositionally biased region" description="Basic residues" evidence="1">
    <location>
        <begin position="886"/>
        <end position="897"/>
    </location>
</feature>
<feature type="compositionally biased region" description="Basic and acidic residues" evidence="1">
    <location>
        <begin position="99"/>
        <end position="108"/>
    </location>
</feature>
<feature type="compositionally biased region" description="Polar residues" evidence="1">
    <location>
        <begin position="1685"/>
        <end position="1701"/>
    </location>
</feature>
<feature type="region of interest" description="Disordered" evidence="1">
    <location>
        <begin position="1344"/>
        <end position="1366"/>
    </location>
</feature>
<reference evidence="2 3" key="1">
    <citation type="journal article" date="2015" name="PLoS Pathog.">
        <title>Leptomonas seymouri: Adaptations to the Dixenous Life Cycle Analyzed by Genome Sequencing, Transcriptome Profiling and Co-infection with Leishmania donovani.</title>
        <authorList>
            <person name="Kraeva N."/>
            <person name="Butenko A."/>
            <person name="Hlavacova J."/>
            <person name="Kostygov A."/>
            <person name="Myskova J."/>
            <person name="Grybchuk D."/>
            <person name="Lestinova T."/>
            <person name="Votypka J."/>
            <person name="Volf P."/>
            <person name="Opperdoes F."/>
            <person name="Flegontov P."/>
            <person name="Lukes J."/>
            <person name="Yurchenko V."/>
        </authorList>
    </citation>
    <scope>NUCLEOTIDE SEQUENCE [LARGE SCALE GENOMIC DNA]</scope>
    <source>
        <strain evidence="2 3">ATCC 30220</strain>
    </source>
</reference>
<feature type="region of interest" description="Disordered" evidence="1">
    <location>
        <begin position="2002"/>
        <end position="2028"/>
    </location>
</feature>
<name>A0A0N1I997_LEPSE</name>
<feature type="region of interest" description="Disordered" evidence="1">
    <location>
        <begin position="1684"/>
        <end position="1784"/>
    </location>
</feature>
<feature type="region of interest" description="Disordered" evidence="1">
    <location>
        <begin position="1119"/>
        <end position="1140"/>
    </location>
</feature>
<feature type="region of interest" description="Disordered" evidence="1">
    <location>
        <begin position="1810"/>
        <end position="1837"/>
    </location>
</feature>
<dbReference type="OrthoDB" id="267477at2759"/>
<feature type="region of interest" description="Disordered" evidence="1">
    <location>
        <begin position="865"/>
        <end position="923"/>
    </location>
</feature>
<sequence>MEIESLKMQLGNLLALHRDDDANEDDIVFATVDYMKNAHGVAQMLLLEGRFQELQRCLHLCQAAFGNTTNVRASLVNFSGGHAPLLSFVGASAEGAYAEDGRQADPRASKPSFAGPSQASAAAAHGGSAADGDGNDAPKSPHQQQYPFFVLHSDEDQRVFAALQSRTAQLQKQLEAAMRTRRGRDTEYYMQRLGLREMGAAPVETKERNVKVHVQQLPAFPHSPHATSSSIVPMADTTQLSTLPAAPPRPHRAVRQSSVLPQPPRNSSFTHFPPVTMKTGSATAGTGMVSAIPPHQLWMNSGDSGTEAAAPVPPERGVSFGNQIHFGRGKGRIELPPLVTSGRLFVAARDNPMTAQHTVFGSAAAASQESAVPNAADNDSDFGIHAVETVFGVETEVGEVPLHLRPIPEDVELWSSSSSSSSSLSISPNSSGAFNMSRESMRAQLASSSCPLSLEPTLIDDALLAFDTSPNVEGNEDDYAYLGRVFISPRTTRVSSMLRAPKKSATVPSTTHSISSLMRRGTGLGAAANGANESAFINLSQRCRTASDVVASSPRTAPLTWQHSARAEKRSVDSYGMSTTLNSTFSGSMSRMLGSKMDSSTTTTTTTTASTTAAETTGISAFEQQVPPPPAPAQNACAPAIEAANAVKAARQTAQYVLSSFKTQNMRSEQALHLCDALTISRLPYNARQAALSARAALREDGVEAGQTVLRPDRHASRVASTLSSNAFTPHDVPAQIPHVHVEDWMPAAQVLTALPLPQAQLLLPTLPAAYPGSASTLQSTVASTGGGGDTTQQQSQMLPAPLHRFSPAAEQQLRDVRADYEQKLVSASSAAREMEARWVSQHNQLQSHLSRPPLENIAEWCKRRGRRQQQHNRSEHSSKDGNSNRRLKGHSRHRLRVPPPVPPLATRMPAGLPPTSIPPLSRSDVRGSDISLVVPPDFAQSPLPSPLRMSTTPTQVSRLSSFNPEEGCGPLSRISSAVAPQPSLESVRLETNTTTTTAQSLFLTPAERQSLRLADFLCGNAPPAGAVQHLSHYSRRDSPQTLSLLPAAPPRAQPTIDTLQESAPLVDASVRSGDAMDDGVAPAAWTPETPEKRGPEVHGAWRNVNSDNGAEKAQCREGEFDCGSSTGPDASSSLAVTPSSSVEVKVALVEPSAYTYRGEEWAMDTADNVNAQQTEADGTAARHEAPDVPYTYHPAVNAIIAERRQRVEKQSMDRTLMPYPCTAEDTIAAWQRTLRAVVGDVKENKAITPNEQARLSRTAGQSSSLDTLAYTGKTLSGTHPSLRTVLKQQSAGQEPTPLRRHGIRCGAAAVRMRRTQEILSAAIRDASGHVREEDLVLPAWKQTEQSPSADLPQAPLTTPTPRPQGRSPFLFDLLNAFATGAATLPPVVDAGATGSAAATVTAKSNNNVSNNGSAVDEHTVASSYLKDYRSAITAAADRTPDMSFIFDASAATTTLTPVVLSLTANALTPRSPLQSTKSSSHHGTPHMASQYLHAIHRVSELLRAAPDWTIIAPSVLGRCLPLCTTSVRLQRWWRQRLACRELQARQNRVHAYILHQQQRDTAALRVQRQLRVHWARQVVAQLQAACAAATEQRVAAEKRTAGDNPMASASSSANANINGYVPFGPLNGAPGGFAGSTSSSLHSHRAVNRVISVFAGSEDRSHASFGDVQVAAATAAAAAAGMRQISSQPSVPSTNVSLPTSLERATPTSNRLHRAAAVAATPSSDTSMSEDDAQHSPSSIKGPLAATARRSPSHNNDQQPIRPHPAPTPSSSSSCAQTRQKVTSMTVEVPHAISAAEGMPSRPLAFLFTGRGDSASNRRSTCTAAPAGEKPDKKQSQSTAIIDITLATLSTSRKQQDSVSAALRIQRWYRHCSAKKMVQLRREAEVLAAVVTGRAPLTAVRDALRGTAVHWSKEGEAQVGGECSKGSAEDEPKQPSMRRLEDSGDWDMALSITEMRELLTKCTGDVYHAYLRRAAVARQQGDYKTALERVSLRALRRVRQEREDEAKQRKLTQERQQRLRQEQKQRRERLMMDSAKLLQRVGRGLRWRRWLRERQCKDLHYHATHTLDFLSQTDISGSHAMVDARRETKAAVSSQSALFATSAEEQRVHLAGGPKLTAHIAARLRAKHPEWFGLNVDKESATWIVRSATPAQLAAIEIVNSFLAAFASRMVTFEQYYHACARSIQLAWRLHQRRRRFRKSQRKPNAC</sequence>
<protein>
    <submittedName>
        <fullName evidence="2">Uncharacterized protein</fullName>
    </submittedName>
</protein>
<feature type="compositionally biased region" description="Low complexity" evidence="1">
    <location>
        <begin position="1131"/>
        <end position="1140"/>
    </location>
</feature>